<dbReference type="Pfam" id="PF13676">
    <property type="entry name" value="TIR_2"/>
    <property type="match status" value="1"/>
</dbReference>
<dbReference type="PANTHER" id="PTHR32009:SF39">
    <property type="entry name" value="TIR DOMAIN-CONTAINING PROTEIN"/>
    <property type="match status" value="1"/>
</dbReference>
<comment type="caution">
    <text evidence="6">The sequence shown here is derived from an EMBL/GenBank/DDBJ whole genome shotgun (WGS) entry which is preliminary data.</text>
</comment>
<dbReference type="EC" id="3.2.2.6" evidence="1"/>
<evidence type="ECO:0000256" key="4">
    <source>
        <dbReference type="ARBA" id="ARBA00047304"/>
    </source>
</evidence>
<dbReference type="SMART" id="SM00255">
    <property type="entry name" value="TIR"/>
    <property type="match status" value="1"/>
</dbReference>
<gene>
    <name evidence="6" type="ORF">EAF07_00340</name>
</gene>
<keyword evidence="6" id="KW-0675">Receptor</keyword>
<organism evidence="6 7">
    <name type="scientific">Streptococcus hillyeri</name>
    <dbReference type="NCBI Taxonomy" id="2282420"/>
    <lineage>
        <taxon>Bacteria</taxon>
        <taxon>Bacillati</taxon>
        <taxon>Bacillota</taxon>
        <taxon>Bacilli</taxon>
        <taxon>Lactobacillales</taxon>
        <taxon>Streptococcaceae</taxon>
        <taxon>Streptococcus</taxon>
    </lineage>
</organism>
<dbReference type="PANTHER" id="PTHR32009">
    <property type="entry name" value="TMV RESISTANCE PROTEIN N-LIKE"/>
    <property type="match status" value="1"/>
</dbReference>
<dbReference type="OrthoDB" id="7285215at2"/>
<dbReference type="GO" id="GO:0061809">
    <property type="term" value="F:NAD+ nucleosidase activity, cyclic ADP-ribose generating"/>
    <property type="evidence" value="ECO:0007669"/>
    <property type="project" value="UniProtKB-EC"/>
</dbReference>
<accession>A0A3L9DY20</accession>
<feature type="domain" description="TIR" evidence="5">
    <location>
        <begin position="90"/>
        <end position="228"/>
    </location>
</feature>
<dbReference type="InterPro" id="IPR035897">
    <property type="entry name" value="Toll_tir_struct_dom_sf"/>
</dbReference>
<dbReference type="Proteomes" id="UP000279194">
    <property type="component" value="Unassembled WGS sequence"/>
</dbReference>
<dbReference type="AlphaFoldDB" id="A0A3L9DY20"/>
<dbReference type="PROSITE" id="PS50104">
    <property type="entry name" value="TIR"/>
    <property type="match status" value="1"/>
</dbReference>
<evidence type="ECO:0000313" key="7">
    <source>
        <dbReference type="Proteomes" id="UP000279194"/>
    </source>
</evidence>
<dbReference type="SUPFAM" id="SSF52200">
    <property type="entry name" value="Toll/Interleukin receptor TIR domain"/>
    <property type="match status" value="1"/>
</dbReference>
<proteinExistence type="predicted"/>
<name>A0A3L9DY20_9STRE</name>
<evidence type="ECO:0000256" key="1">
    <source>
        <dbReference type="ARBA" id="ARBA00011982"/>
    </source>
</evidence>
<evidence type="ECO:0000256" key="3">
    <source>
        <dbReference type="ARBA" id="ARBA00023027"/>
    </source>
</evidence>
<dbReference type="EMBL" id="RCVM01000001">
    <property type="protein sequence ID" value="RLY05184.1"/>
    <property type="molecule type" value="Genomic_DNA"/>
</dbReference>
<reference evidence="6 7" key="1">
    <citation type="submission" date="2018-10" db="EMBL/GenBank/DDBJ databases">
        <title>Streptococcus hillyeri sp. nov., isolated from equine tracheal sample.</title>
        <authorList>
            <person name="Macfadyen A.C."/>
            <person name="Waller A."/>
            <person name="Paterson G.K."/>
        </authorList>
    </citation>
    <scope>NUCLEOTIDE SEQUENCE [LARGE SCALE GENOMIC DNA]</scope>
    <source>
        <strain evidence="6 7">28462</strain>
    </source>
</reference>
<evidence type="ECO:0000313" key="6">
    <source>
        <dbReference type="EMBL" id="RLY05184.1"/>
    </source>
</evidence>
<keyword evidence="2" id="KW-0378">Hydrolase</keyword>
<sequence length="231" mass="27092">MTVSLEAEQVLKDIIDNEDTGNYWRNRFEKLNRKDDTILRGCFKELKEAGLISVTWADNIPYYLQVLKDGYSYERTKEMKEVNMSYKTTSAYDVFLSHANKDKLDFVDELNRSLEKLGVNIFYDKNSLEWGDNWKQRILDGVKKATFAIIVISENFFDREWTEKELNEFLTRQTSEGQKLILPIIHNISHDDLHDKYPEVGEIQVISSNSYSSDEIALLFAKQLIKRLKGR</sequence>
<comment type="catalytic activity">
    <reaction evidence="4">
        <text>NAD(+) + H2O = ADP-D-ribose + nicotinamide + H(+)</text>
        <dbReference type="Rhea" id="RHEA:16301"/>
        <dbReference type="ChEBI" id="CHEBI:15377"/>
        <dbReference type="ChEBI" id="CHEBI:15378"/>
        <dbReference type="ChEBI" id="CHEBI:17154"/>
        <dbReference type="ChEBI" id="CHEBI:57540"/>
        <dbReference type="ChEBI" id="CHEBI:57967"/>
        <dbReference type="EC" id="3.2.2.6"/>
    </reaction>
    <physiologicalReaction direction="left-to-right" evidence="4">
        <dbReference type="Rhea" id="RHEA:16302"/>
    </physiologicalReaction>
</comment>
<dbReference type="InterPro" id="IPR000157">
    <property type="entry name" value="TIR_dom"/>
</dbReference>
<dbReference type="Gene3D" id="3.40.50.10140">
    <property type="entry name" value="Toll/interleukin-1 receptor homology (TIR) domain"/>
    <property type="match status" value="1"/>
</dbReference>
<protein>
    <recommendedName>
        <fullName evidence="1">ADP-ribosyl cyclase/cyclic ADP-ribose hydrolase</fullName>
        <ecNumber evidence="1">3.2.2.6</ecNumber>
    </recommendedName>
</protein>
<keyword evidence="3" id="KW-0520">NAD</keyword>
<dbReference type="GO" id="GO:0007165">
    <property type="term" value="P:signal transduction"/>
    <property type="evidence" value="ECO:0007669"/>
    <property type="project" value="InterPro"/>
</dbReference>
<evidence type="ECO:0000259" key="5">
    <source>
        <dbReference type="PROSITE" id="PS50104"/>
    </source>
</evidence>
<keyword evidence="7" id="KW-1185">Reference proteome</keyword>
<evidence type="ECO:0000256" key="2">
    <source>
        <dbReference type="ARBA" id="ARBA00022801"/>
    </source>
</evidence>